<reference evidence="1" key="1">
    <citation type="journal article" date="2021" name="Proc. Natl. Acad. Sci. U.S.A.">
        <title>A Catalog of Tens of Thousands of Viruses from Human Metagenomes Reveals Hidden Associations with Chronic Diseases.</title>
        <authorList>
            <person name="Tisza M.J."/>
            <person name="Buck C.B."/>
        </authorList>
    </citation>
    <scope>NUCLEOTIDE SEQUENCE</scope>
    <source>
        <strain evidence="1">CtK0l2</strain>
    </source>
</reference>
<proteinExistence type="predicted"/>
<evidence type="ECO:0000313" key="1">
    <source>
        <dbReference type="EMBL" id="DAD94799.1"/>
    </source>
</evidence>
<name>A0A8S5NKB9_9CAUD</name>
<accession>A0A8S5NKB9</accession>
<sequence>MTKNIYERFENLTGHPVTILHTDGKIAKRIGVSGRFAPLRLKTYYKDLGKIHGVPVNTIGYGLETPLSELRRLEKLDIIVSLVTAKELHRLGYQGRMFVPCGKQIGQYGVKGCTALSLYKR</sequence>
<organism evidence="1">
    <name type="scientific">Siphoviridae sp. ctK0l2</name>
    <dbReference type="NCBI Taxonomy" id="2826243"/>
    <lineage>
        <taxon>Viruses</taxon>
        <taxon>Duplodnaviria</taxon>
        <taxon>Heunggongvirae</taxon>
        <taxon>Uroviricota</taxon>
        <taxon>Caudoviricetes</taxon>
    </lineage>
</organism>
<dbReference type="EMBL" id="BK015181">
    <property type="protein sequence ID" value="DAD94799.1"/>
    <property type="molecule type" value="Genomic_DNA"/>
</dbReference>
<protein>
    <submittedName>
        <fullName evidence="1">Uncharacterized protein</fullName>
    </submittedName>
</protein>